<dbReference type="GO" id="GO:0004673">
    <property type="term" value="F:protein histidine kinase activity"/>
    <property type="evidence" value="ECO:0007669"/>
    <property type="project" value="UniProtKB-EC"/>
</dbReference>
<dbReference type="PANTHER" id="PTHR43065">
    <property type="entry name" value="SENSOR HISTIDINE KINASE"/>
    <property type="match status" value="1"/>
</dbReference>
<sequence length="331" mass="37524">MDEMDFEAEKVFDLTFNAMPDLITILDKNHKILRVNKAMANRLGVSPEECVGKICFEVVHKSECPIENCPHALLLGDGSEHTSEVREDNLGGFFLVTATPIIDDNGNTVGSVHVARDITQRKIMEDELQKALEDKDVLIKEVHHRVKNNLMIISSMLSLQSRYIKDREVQNIFKECQDRTRSLAIIHEKLYRSEELNRIRIDEYIESLVSSLYHSYTINSNSIKVRVDVESLEFDADTSIPLGLIINELFTNAMKHAFPGERTGQIDVELHSDDDGFKLEVSDKGVGFPEGLDYKNVDSLGLRLVNSLTEQIDGKLELEKGEGTKFIVIFK</sequence>
<dbReference type="KEGG" id="mcub:MCBB_0614"/>
<dbReference type="NCBIfam" id="TIGR00229">
    <property type="entry name" value="sensory_box"/>
    <property type="match status" value="1"/>
</dbReference>
<keyword evidence="4" id="KW-0418">Kinase</keyword>
<evidence type="ECO:0000313" key="5">
    <source>
        <dbReference type="Proteomes" id="UP000094707"/>
    </source>
</evidence>
<dbReference type="SUPFAM" id="SSF55785">
    <property type="entry name" value="PYP-like sensor domain (PAS domain)"/>
    <property type="match status" value="1"/>
</dbReference>
<dbReference type="AlphaFoldDB" id="A0A1D3L0S9"/>
<organism evidence="4 5">
    <name type="scientific">Methanobacterium congolense</name>
    <dbReference type="NCBI Taxonomy" id="118062"/>
    <lineage>
        <taxon>Archaea</taxon>
        <taxon>Methanobacteriati</taxon>
        <taxon>Methanobacteriota</taxon>
        <taxon>Methanomada group</taxon>
        <taxon>Methanobacteria</taxon>
        <taxon>Methanobacteriales</taxon>
        <taxon>Methanobacteriaceae</taxon>
        <taxon>Methanobacterium</taxon>
    </lineage>
</organism>
<dbReference type="PROSITE" id="PS50112">
    <property type="entry name" value="PAS"/>
    <property type="match status" value="1"/>
</dbReference>
<dbReference type="SMART" id="SM00387">
    <property type="entry name" value="HATPase_c"/>
    <property type="match status" value="1"/>
</dbReference>
<feature type="domain" description="Histidine kinase" evidence="1">
    <location>
        <begin position="141"/>
        <end position="331"/>
    </location>
</feature>
<dbReference type="PROSITE" id="PS50113">
    <property type="entry name" value="PAC"/>
    <property type="match status" value="1"/>
</dbReference>
<dbReference type="SUPFAM" id="SSF55874">
    <property type="entry name" value="ATPase domain of HSP90 chaperone/DNA topoisomerase II/histidine kinase"/>
    <property type="match status" value="1"/>
</dbReference>
<dbReference type="PROSITE" id="PS50109">
    <property type="entry name" value="HIS_KIN"/>
    <property type="match status" value="1"/>
</dbReference>
<dbReference type="Pfam" id="PF08448">
    <property type="entry name" value="PAS_4"/>
    <property type="match status" value="1"/>
</dbReference>
<gene>
    <name evidence="4" type="primary">pdtaS3</name>
    <name evidence="4" type="ORF">MCBB_0614</name>
</gene>
<accession>A0A1D3L0S9</accession>
<dbReference type="InterPro" id="IPR005467">
    <property type="entry name" value="His_kinase_dom"/>
</dbReference>
<dbReference type="EMBL" id="LT607756">
    <property type="protein sequence ID" value="SCG85187.1"/>
    <property type="molecule type" value="Genomic_DNA"/>
</dbReference>
<dbReference type="PATRIC" id="fig|129848.4.peg.619"/>
<name>A0A1D3L0S9_9EURY</name>
<dbReference type="OrthoDB" id="8127at2157"/>
<evidence type="ECO:0000259" key="2">
    <source>
        <dbReference type="PROSITE" id="PS50112"/>
    </source>
</evidence>
<keyword evidence="4" id="KW-0808">Transferase</keyword>
<proteinExistence type="predicted"/>
<feature type="domain" description="PAC" evidence="3">
    <location>
        <begin position="78"/>
        <end position="130"/>
    </location>
</feature>
<dbReference type="Gene3D" id="3.30.450.20">
    <property type="entry name" value="PAS domain"/>
    <property type="match status" value="1"/>
</dbReference>
<evidence type="ECO:0000259" key="1">
    <source>
        <dbReference type="PROSITE" id="PS50109"/>
    </source>
</evidence>
<dbReference type="Gene3D" id="3.30.565.10">
    <property type="entry name" value="Histidine kinase-like ATPase, C-terminal domain"/>
    <property type="match status" value="1"/>
</dbReference>
<dbReference type="RefSeq" id="WP_071906381.1">
    <property type="nucleotide sequence ID" value="NZ_LT607756.1"/>
</dbReference>
<dbReference type="Proteomes" id="UP000094707">
    <property type="component" value="Chromosome I"/>
</dbReference>
<dbReference type="Pfam" id="PF07568">
    <property type="entry name" value="HisKA_2"/>
    <property type="match status" value="1"/>
</dbReference>
<dbReference type="InterPro" id="IPR036890">
    <property type="entry name" value="HATPase_C_sf"/>
</dbReference>
<keyword evidence="5" id="KW-1185">Reference proteome</keyword>
<protein>
    <submittedName>
        <fullName evidence="4">Putative sensor histidine kinase pdtaS</fullName>
        <ecNumber evidence="4">2.7.13.3</ecNumber>
    </submittedName>
</protein>
<dbReference type="EC" id="2.7.13.3" evidence="4"/>
<dbReference type="InterPro" id="IPR013656">
    <property type="entry name" value="PAS_4"/>
</dbReference>
<dbReference type="CDD" id="cd00130">
    <property type="entry name" value="PAS"/>
    <property type="match status" value="1"/>
</dbReference>
<dbReference type="STRING" id="118062.MCBB_0614"/>
<dbReference type="InterPro" id="IPR035965">
    <property type="entry name" value="PAS-like_dom_sf"/>
</dbReference>
<evidence type="ECO:0000259" key="3">
    <source>
        <dbReference type="PROSITE" id="PS50113"/>
    </source>
</evidence>
<dbReference type="InterPro" id="IPR003594">
    <property type="entry name" value="HATPase_dom"/>
</dbReference>
<evidence type="ECO:0000313" key="4">
    <source>
        <dbReference type="EMBL" id="SCG85187.1"/>
    </source>
</evidence>
<dbReference type="InterPro" id="IPR011495">
    <property type="entry name" value="Sig_transdc_His_kin_sub2_dim/P"/>
</dbReference>
<dbReference type="GeneID" id="30411470"/>
<feature type="domain" description="PAS" evidence="2">
    <location>
        <begin position="8"/>
        <end position="63"/>
    </location>
</feature>
<dbReference type="Pfam" id="PF02518">
    <property type="entry name" value="HATPase_c"/>
    <property type="match status" value="1"/>
</dbReference>
<dbReference type="InterPro" id="IPR000014">
    <property type="entry name" value="PAS"/>
</dbReference>
<dbReference type="InterPro" id="IPR000700">
    <property type="entry name" value="PAS-assoc_C"/>
</dbReference>
<dbReference type="PANTHER" id="PTHR43065:SF23">
    <property type="entry name" value="SENSOR HISTIDINE KINASE PDTAS"/>
    <property type="match status" value="1"/>
</dbReference>
<reference evidence="4 5" key="1">
    <citation type="submission" date="2016-08" db="EMBL/GenBank/DDBJ databases">
        <authorList>
            <person name="Seilhamer J.J."/>
        </authorList>
    </citation>
    <scope>NUCLEOTIDE SEQUENCE [LARGE SCALE GENOMIC DNA]</scope>
    <source>
        <strain evidence="4">Buetzberg</strain>
    </source>
</reference>
<dbReference type="SMART" id="SM00091">
    <property type="entry name" value="PAS"/>
    <property type="match status" value="1"/>
</dbReference>